<dbReference type="GO" id="GO:0016887">
    <property type="term" value="F:ATP hydrolysis activity"/>
    <property type="evidence" value="ECO:0007669"/>
    <property type="project" value="InterPro"/>
</dbReference>
<dbReference type="PATRIC" id="fig|1379910.4.peg.1249"/>
<dbReference type="InterPro" id="IPR003593">
    <property type="entry name" value="AAA+_ATPase"/>
</dbReference>
<evidence type="ECO:0000259" key="6">
    <source>
        <dbReference type="PROSITE" id="PS50893"/>
    </source>
</evidence>
<evidence type="ECO:0000313" key="8">
    <source>
        <dbReference type="Proteomes" id="UP000036458"/>
    </source>
</evidence>
<dbReference type="PROSITE" id="PS50893">
    <property type="entry name" value="ABC_TRANSPORTER_2"/>
    <property type="match status" value="1"/>
</dbReference>
<dbReference type="Gene3D" id="3.40.50.300">
    <property type="entry name" value="P-loop containing nucleotide triphosphate hydrolases"/>
    <property type="match status" value="1"/>
</dbReference>
<evidence type="ECO:0000256" key="5">
    <source>
        <dbReference type="ARBA" id="ARBA00022840"/>
    </source>
</evidence>
<reference evidence="7 8" key="1">
    <citation type="submission" date="2015-01" db="EMBL/GenBank/DDBJ databases">
        <title>Rufibacter sp./DG31D/ whole genome sequencing.</title>
        <authorList>
            <person name="Kim M.K."/>
            <person name="Srinivasan S."/>
            <person name="Lee J.-J."/>
        </authorList>
    </citation>
    <scope>NUCLEOTIDE SEQUENCE [LARGE SCALE GENOMIC DNA]</scope>
    <source>
        <strain evidence="7 8">DG31D</strain>
    </source>
</reference>
<dbReference type="InterPro" id="IPR027417">
    <property type="entry name" value="P-loop_NTPase"/>
</dbReference>
<dbReference type="PROSITE" id="PS00211">
    <property type="entry name" value="ABC_TRANSPORTER_1"/>
    <property type="match status" value="1"/>
</dbReference>
<evidence type="ECO:0000256" key="3">
    <source>
        <dbReference type="ARBA" id="ARBA00020019"/>
    </source>
</evidence>
<sequence>MEFSSNPVVLLHNVSIFQDVNTILSDVSFTIEKGEFVYLVGRTGSGKSSLLKTLYADLPLKVGTAQVAGFNIHTLTWKQVPFLRRKIGIVFQDFQLLNDRTVADNLKFVLKATGWSDKSKIKNRISEVLMRVGLDAVANKMPHQLSGGEQQRVVIARALLNEPVILFADEPTGNLDPDVTHGIMDLFQEINNSGTAVLMATHNHHILKRYPRRILKCDRGRVLDSAREEFTLVDGF</sequence>
<evidence type="ECO:0000256" key="2">
    <source>
        <dbReference type="ARBA" id="ARBA00005417"/>
    </source>
</evidence>
<dbReference type="AlphaFoldDB" id="A0A0H4VHR4"/>
<accession>A0A0H4VHR4</accession>
<evidence type="ECO:0000256" key="4">
    <source>
        <dbReference type="ARBA" id="ARBA00022741"/>
    </source>
</evidence>
<keyword evidence="4" id="KW-0547">Nucleotide-binding</keyword>
<dbReference type="Proteomes" id="UP000036458">
    <property type="component" value="Chromosome"/>
</dbReference>
<evidence type="ECO:0000256" key="1">
    <source>
        <dbReference type="ARBA" id="ARBA00002579"/>
    </source>
</evidence>
<organism evidence="7 8">
    <name type="scientific">Rufibacter radiotolerans</name>
    <dbReference type="NCBI Taxonomy" id="1379910"/>
    <lineage>
        <taxon>Bacteria</taxon>
        <taxon>Pseudomonadati</taxon>
        <taxon>Bacteroidota</taxon>
        <taxon>Cytophagia</taxon>
        <taxon>Cytophagales</taxon>
        <taxon>Hymenobacteraceae</taxon>
        <taxon>Rufibacter</taxon>
    </lineage>
</organism>
<dbReference type="InterPro" id="IPR003439">
    <property type="entry name" value="ABC_transporter-like_ATP-bd"/>
</dbReference>
<dbReference type="GO" id="GO:0005524">
    <property type="term" value="F:ATP binding"/>
    <property type="evidence" value="ECO:0007669"/>
    <property type="project" value="UniProtKB-KW"/>
</dbReference>
<dbReference type="Pfam" id="PF00005">
    <property type="entry name" value="ABC_tran"/>
    <property type="match status" value="1"/>
</dbReference>
<dbReference type="InterPro" id="IPR017871">
    <property type="entry name" value="ABC_transporter-like_CS"/>
</dbReference>
<gene>
    <name evidence="7" type="ORF">TH63_05730</name>
</gene>
<proteinExistence type="inferred from homology"/>
<keyword evidence="5 7" id="KW-0067">ATP-binding</keyword>
<dbReference type="RefSeq" id="WP_048920109.1">
    <property type="nucleotide sequence ID" value="NZ_CP010777.1"/>
</dbReference>
<dbReference type="SMART" id="SM00382">
    <property type="entry name" value="AAA"/>
    <property type="match status" value="1"/>
</dbReference>
<dbReference type="SUPFAM" id="SSF52540">
    <property type="entry name" value="P-loop containing nucleoside triphosphate hydrolases"/>
    <property type="match status" value="1"/>
</dbReference>
<name>A0A0H4VHR4_9BACT</name>
<dbReference type="InterPro" id="IPR015854">
    <property type="entry name" value="ABC_transpr_LolD-like"/>
</dbReference>
<feature type="domain" description="ABC transporter" evidence="6">
    <location>
        <begin position="9"/>
        <end position="235"/>
    </location>
</feature>
<dbReference type="STRING" id="1379910.TH63_05730"/>
<dbReference type="OrthoDB" id="1115710at2"/>
<dbReference type="PANTHER" id="PTHR24220:SF470">
    <property type="entry name" value="CELL DIVISION ATP-BINDING PROTEIN FTSE"/>
    <property type="match status" value="1"/>
</dbReference>
<dbReference type="PANTHER" id="PTHR24220">
    <property type="entry name" value="IMPORT ATP-BINDING PROTEIN"/>
    <property type="match status" value="1"/>
</dbReference>
<dbReference type="GO" id="GO:0022857">
    <property type="term" value="F:transmembrane transporter activity"/>
    <property type="evidence" value="ECO:0007669"/>
    <property type="project" value="TreeGrafter"/>
</dbReference>
<dbReference type="FunFam" id="3.40.50.300:FF:000056">
    <property type="entry name" value="Cell division ATP-binding protein FtsE"/>
    <property type="match status" value="1"/>
</dbReference>
<dbReference type="KEGG" id="ruf:TH63_05730"/>
<comment type="similarity">
    <text evidence="2">Belongs to the ABC transporter superfamily.</text>
</comment>
<dbReference type="EMBL" id="CP010777">
    <property type="protein sequence ID" value="AKQ45250.1"/>
    <property type="molecule type" value="Genomic_DNA"/>
</dbReference>
<comment type="function">
    <text evidence="1">Part of the ABC transporter FtsEX involved in cellular division. Important for assembly or stability of the septal ring.</text>
</comment>
<keyword evidence="8" id="KW-1185">Reference proteome</keyword>
<dbReference type="GO" id="GO:0005886">
    <property type="term" value="C:plasma membrane"/>
    <property type="evidence" value="ECO:0007669"/>
    <property type="project" value="UniProtKB-ARBA"/>
</dbReference>
<evidence type="ECO:0000313" key="7">
    <source>
        <dbReference type="EMBL" id="AKQ45250.1"/>
    </source>
</evidence>
<protein>
    <recommendedName>
        <fullName evidence="3">Cell division ATP-binding protein FtsE</fullName>
    </recommendedName>
</protein>